<dbReference type="GO" id="GO:0005524">
    <property type="term" value="F:ATP binding"/>
    <property type="evidence" value="ECO:0007669"/>
    <property type="project" value="UniProtKB-KW"/>
</dbReference>
<accession>A0A1Y1CPL5</accession>
<dbReference type="PANTHER" id="PTHR47957:SF3">
    <property type="entry name" value="ATP-DEPENDENT HELICASE HRQ1"/>
    <property type="match status" value="1"/>
</dbReference>
<keyword evidence="1" id="KW-0547">Nucleotide-binding</keyword>
<evidence type="ECO:0000256" key="2">
    <source>
        <dbReference type="ARBA" id="ARBA00022840"/>
    </source>
</evidence>
<keyword evidence="6" id="KW-1185">Reference proteome</keyword>
<sequence>MFTHQIMQTIQEILAHYGGRILSTKTLPARGATFVPIPEEMNPELKDCIKQMGFDKLYSHQAEMYKRAILGKSVVITTGTASGKSLSFYLPVIQRILENPTRRAVFIYPTKALTKDQLRNIVEFVEYFGKHRIQAGIYDGDTPAAERSRIRQEANIILTNPDMINATFLPNHNRYGFPHLFANLDFMVIDELHTYRGAFGSHVSNVMRRMLRICQYHGNTPRFLCSSATIANPTELAKNICHQEFELIEKDGSPAPEKEIHFWQPEYIKEAQRKRSVTEELKGLLPDLIANGIRVITFCMSRRETEVVTKECRDILAQDPLKLGPDFSDKISAYRGGYTPLERARIEKNLVEGKIYGVVSTSALELGIDIGALDMVVMGGFPGTRASFWQQLGRAGRKGNKAHAVLMLKEKPMDQYVGMNPNWLLESASENAVIDKNNLYIQLAHIRAASAELPLSIDDIASFPDLGEIIPLLQKEGELSEHNAQYQWSGQISPAHEISLRNITSDTVKVVDREKEHTITTVDLLQAKKEFYPGAIYLHDSIQYKSLDLDLEGKTAWVKQVESNYYTEPHKPGNIDILMEHEQQEKHRIYSCFGDVKVSVLVSGYKMIQFNSHQNLGYESLSQILQSQMDTEACWIQIPDNVVRVFVATGKAPSLEPLKEMAEDKPIPRFDYTEGLVHCLKAAASMRVMATYSDLGGDIFGFAHPKSHQHKHAIILFDEYPGGLGFSEKAYEYLNEIIQNAGQLVKDCPCKDGCPACVGDHRINKHLILWALRSFYKEIPLPDNVKIDGLANYRATPFQKMEWNQVKDQWQEVLNRFDRENLFGARFLKQSSSLEVKGNKLILYYSDSSLKLAQKPDVIDGIRSELSKVILLPENFELILCLDDSEANLRNQLKLQRIMSSGKGSLNN</sequence>
<dbReference type="PANTHER" id="PTHR47957">
    <property type="entry name" value="ATP-DEPENDENT HELICASE HRQ1"/>
    <property type="match status" value="1"/>
</dbReference>
<feature type="domain" description="Helicase ATP-binding" evidence="3">
    <location>
        <begin position="65"/>
        <end position="248"/>
    </location>
</feature>
<reference evidence="6" key="2">
    <citation type="journal article" date="2020" name="Antonie Van Leeuwenhoek">
        <title>Labilibaculum antarcticum sp. nov., a novel facultative anaerobic, psychrotorelant bacterium isolated from marine sediment of Antarctica.</title>
        <authorList>
            <person name="Watanabe M."/>
            <person name="Kojima H."/>
            <person name="Fukui M."/>
        </authorList>
    </citation>
    <scope>NUCLEOTIDE SEQUENCE [LARGE SCALE GENOMIC DNA]</scope>
    <source>
        <strain evidence="6">SPP2</strain>
    </source>
</reference>
<dbReference type="GO" id="GO:0043138">
    <property type="term" value="F:3'-5' DNA helicase activity"/>
    <property type="evidence" value="ECO:0007669"/>
    <property type="project" value="TreeGrafter"/>
</dbReference>
<dbReference type="GO" id="GO:0006289">
    <property type="term" value="P:nucleotide-excision repair"/>
    <property type="evidence" value="ECO:0007669"/>
    <property type="project" value="TreeGrafter"/>
</dbReference>
<protein>
    <submittedName>
        <fullName evidence="5">DEAD/DEAH box helicase</fullName>
    </submittedName>
</protein>
<name>A0A1Y1CPL5_9BACT</name>
<evidence type="ECO:0000259" key="4">
    <source>
        <dbReference type="PROSITE" id="PS51194"/>
    </source>
</evidence>
<dbReference type="InterPro" id="IPR014001">
    <property type="entry name" value="Helicase_ATP-bd"/>
</dbReference>
<dbReference type="Pfam" id="PF00270">
    <property type="entry name" value="DEAD"/>
    <property type="match status" value="1"/>
</dbReference>
<dbReference type="Pfam" id="PF09369">
    <property type="entry name" value="MZB"/>
    <property type="match status" value="1"/>
</dbReference>
<dbReference type="Pfam" id="PF00271">
    <property type="entry name" value="Helicase_C"/>
    <property type="match status" value="1"/>
</dbReference>
<keyword evidence="5" id="KW-0378">Hydrolase</keyword>
<reference evidence="5 6" key="1">
    <citation type="journal article" date="2018" name="Mar. Genomics">
        <title>Complete genome sequence of Marinifilaceae bacterium strain SPP2, isolated from the Antarctic marine sediment.</title>
        <authorList>
            <person name="Watanabe M."/>
            <person name="Kojima H."/>
            <person name="Fukui M."/>
        </authorList>
    </citation>
    <scope>NUCLEOTIDE SEQUENCE [LARGE SCALE GENOMIC DNA]</scope>
    <source>
        <strain evidence="5 6">SPP2</strain>
    </source>
</reference>
<dbReference type="InterPro" id="IPR001650">
    <property type="entry name" value="Helicase_C-like"/>
</dbReference>
<feature type="domain" description="Helicase C-terminal" evidence="4">
    <location>
        <begin position="280"/>
        <end position="440"/>
    </location>
</feature>
<dbReference type="KEGG" id="mbas:ALGA_3600"/>
<evidence type="ECO:0000313" key="5">
    <source>
        <dbReference type="EMBL" id="BAX81892.1"/>
    </source>
</evidence>
<dbReference type="SMART" id="SM00487">
    <property type="entry name" value="DEXDc"/>
    <property type="match status" value="1"/>
</dbReference>
<evidence type="ECO:0000256" key="1">
    <source>
        <dbReference type="ARBA" id="ARBA00022741"/>
    </source>
</evidence>
<keyword evidence="5" id="KW-0347">Helicase</keyword>
<dbReference type="CDD" id="cd18797">
    <property type="entry name" value="SF2_C_Hrq"/>
    <property type="match status" value="1"/>
</dbReference>
<dbReference type="SMART" id="SM00490">
    <property type="entry name" value="HELICc"/>
    <property type="match status" value="1"/>
</dbReference>
<dbReference type="CDD" id="cd17923">
    <property type="entry name" value="DEXHc_Hrq1-like"/>
    <property type="match status" value="1"/>
</dbReference>
<dbReference type="AlphaFoldDB" id="A0A1Y1CPL5"/>
<gene>
    <name evidence="5" type="ORF">ALGA_3600</name>
</gene>
<dbReference type="InterPro" id="IPR018973">
    <property type="entry name" value="MZB"/>
</dbReference>
<dbReference type="PROSITE" id="PS51194">
    <property type="entry name" value="HELICASE_CTER"/>
    <property type="match status" value="1"/>
</dbReference>
<dbReference type="InterPro" id="IPR027417">
    <property type="entry name" value="P-loop_NTPase"/>
</dbReference>
<evidence type="ECO:0000259" key="3">
    <source>
        <dbReference type="PROSITE" id="PS51192"/>
    </source>
</evidence>
<organism evidence="5 6">
    <name type="scientific">Labilibaculum antarcticum</name>
    <dbReference type="NCBI Taxonomy" id="1717717"/>
    <lineage>
        <taxon>Bacteria</taxon>
        <taxon>Pseudomonadati</taxon>
        <taxon>Bacteroidota</taxon>
        <taxon>Bacteroidia</taxon>
        <taxon>Marinilabiliales</taxon>
        <taxon>Marinifilaceae</taxon>
        <taxon>Labilibaculum</taxon>
    </lineage>
</organism>
<dbReference type="InterPro" id="IPR011545">
    <property type="entry name" value="DEAD/DEAH_box_helicase_dom"/>
</dbReference>
<dbReference type="EMBL" id="AP018042">
    <property type="protein sequence ID" value="BAX81892.1"/>
    <property type="molecule type" value="Genomic_DNA"/>
</dbReference>
<proteinExistence type="predicted"/>
<dbReference type="OrthoDB" id="9815222at2"/>
<dbReference type="GO" id="GO:0003676">
    <property type="term" value="F:nucleic acid binding"/>
    <property type="evidence" value="ECO:0007669"/>
    <property type="project" value="InterPro"/>
</dbReference>
<dbReference type="Gene3D" id="3.40.50.300">
    <property type="entry name" value="P-loop containing nucleotide triphosphate hydrolases"/>
    <property type="match status" value="2"/>
</dbReference>
<dbReference type="SUPFAM" id="SSF52540">
    <property type="entry name" value="P-loop containing nucleoside triphosphate hydrolases"/>
    <property type="match status" value="1"/>
</dbReference>
<dbReference type="GO" id="GO:0036297">
    <property type="term" value="P:interstrand cross-link repair"/>
    <property type="evidence" value="ECO:0007669"/>
    <property type="project" value="TreeGrafter"/>
</dbReference>
<keyword evidence="2" id="KW-0067">ATP-binding</keyword>
<evidence type="ECO:0000313" key="6">
    <source>
        <dbReference type="Proteomes" id="UP000218267"/>
    </source>
</evidence>
<dbReference type="PROSITE" id="PS51192">
    <property type="entry name" value="HELICASE_ATP_BIND_1"/>
    <property type="match status" value="1"/>
</dbReference>
<dbReference type="Proteomes" id="UP000218267">
    <property type="component" value="Chromosome"/>
</dbReference>